<evidence type="ECO:0000313" key="2">
    <source>
        <dbReference type="WBParaSite" id="ACAC_0000042601-mRNA-1"/>
    </source>
</evidence>
<organism evidence="1 2">
    <name type="scientific">Angiostrongylus cantonensis</name>
    <name type="common">Rat lungworm</name>
    <dbReference type="NCBI Taxonomy" id="6313"/>
    <lineage>
        <taxon>Eukaryota</taxon>
        <taxon>Metazoa</taxon>
        <taxon>Ecdysozoa</taxon>
        <taxon>Nematoda</taxon>
        <taxon>Chromadorea</taxon>
        <taxon>Rhabditida</taxon>
        <taxon>Rhabditina</taxon>
        <taxon>Rhabditomorpha</taxon>
        <taxon>Strongyloidea</taxon>
        <taxon>Metastrongylidae</taxon>
        <taxon>Angiostrongylus</taxon>
    </lineage>
</organism>
<keyword evidence="1" id="KW-1185">Reference proteome</keyword>
<accession>A0A0K0CTK5</accession>
<dbReference type="WBParaSite" id="ACAC_0000042601-mRNA-1">
    <property type="protein sequence ID" value="ACAC_0000042601-mRNA-1"/>
    <property type="gene ID" value="ACAC_0000042601"/>
</dbReference>
<evidence type="ECO:0000313" key="1">
    <source>
        <dbReference type="Proteomes" id="UP000035642"/>
    </source>
</evidence>
<sequence>MVSVVLKAAFVNSEWPGLPHDMSESSAAVSPLRPATSTLSFSKQIGPPSLREKMIITPIPRNRFLI</sequence>
<dbReference type="AlphaFoldDB" id="A0A0K0CTK5"/>
<name>A0A0K0CTK5_ANGCA</name>
<dbReference type="Proteomes" id="UP000035642">
    <property type="component" value="Unassembled WGS sequence"/>
</dbReference>
<reference evidence="2" key="2">
    <citation type="submission" date="2017-02" db="UniProtKB">
        <authorList>
            <consortium name="WormBaseParasite"/>
        </authorList>
    </citation>
    <scope>IDENTIFICATION</scope>
</reference>
<protein>
    <submittedName>
        <fullName evidence="2">Uncharacterized protein</fullName>
    </submittedName>
</protein>
<reference evidence="1" key="1">
    <citation type="submission" date="2012-09" db="EMBL/GenBank/DDBJ databases">
        <authorList>
            <person name="Martin A.A."/>
        </authorList>
    </citation>
    <scope>NUCLEOTIDE SEQUENCE</scope>
</reference>
<proteinExistence type="predicted"/>